<evidence type="ECO:0000313" key="2">
    <source>
        <dbReference type="Proteomes" id="UP000198634"/>
    </source>
</evidence>
<keyword evidence="2" id="KW-1185">Reference proteome</keyword>
<dbReference type="STRING" id="657014.SAMN04488092_10412"/>
<evidence type="ECO:0000313" key="1">
    <source>
        <dbReference type="EMBL" id="SEQ08598.1"/>
    </source>
</evidence>
<dbReference type="Proteomes" id="UP000198634">
    <property type="component" value="Unassembled WGS sequence"/>
</dbReference>
<dbReference type="EMBL" id="FOEP01000004">
    <property type="protein sequence ID" value="SEQ08598.1"/>
    <property type="molecule type" value="Genomic_DNA"/>
</dbReference>
<gene>
    <name evidence="1" type="ORF">SAMN04488092_10412</name>
</gene>
<sequence>MAKRVTSRRVKIHRQYTYDQAATALEVSLQTVRGWRKEGLPVLTSKIPHLIIGAELKAFLDRRTIKSKLTLSLEQFRCMRCGGPVAAYGGMVDYIPLTPTRGVLSTLCATCEGACTKFASRAQVDDLSQILSVTICNSR</sequence>
<organism evidence="1 2">
    <name type="scientific">Thalassovita taeanensis</name>
    <dbReference type="NCBI Taxonomy" id="657014"/>
    <lineage>
        <taxon>Bacteria</taxon>
        <taxon>Pseudomonadati</taxon>
        <taxon>Pseudomonadota</taxon>
        <taxon>Alphaproteobacteria</taxon>
        <taxon>Rhodobacterales</taxon>
        <taxon>Roseobacteraceae</taxon>
        <taxon>Thalassovita</taxon>
    </lineage>
</organism>
<dbReference type="InterPro" id="IPR036388">
    <property type="entry name" value="WH-like_DNA-bd_sf"/>
</dbReference>
<dbReference type="Gene3D" id="1.10.10.10">
    <property type="entry name" value="Winged helix-like DNA-binding domain superfamily/Winged helix DNA-binding domain"/>
    <property type="match status" value="1"/>
</dbReference>
<protein>
    <recommendedName>
        <fullName evidence="3">DNA-binding protein</fullName>
    </recommendedName>
</protein>
<dbReference type="RefSeq" id="WP_090269123.1">
    <property type="nucleotide sequence ID" value="NZ_FOEP01000004.1"/>
</dbReference>
<proteinExistence type="predicted"/>
<accession>A0A1H9D729</accession>
<dbReference type="OrthoDB" id="8546410at2"/>
<name>A0A1H9D729_9RHOB</name>
<evidence type="ECO:0008006" key="3">
    <source>
        <dbReference type="Google" id="ProtNLM"/>
    </source>
</evidence>
<reference evidence="1 2" key="1">
    <citation type="submission" date="2016-10" db="EMBL/GenBank/DDBJ databases">
        <authorList>
            <person name="de Groot N.N."/>
        </authorList>
    </citation>
    <scope>NUCLEOTIDE SEQUENCE [LARGE SCALE GENOMIC DNA]</scope>
    <source>
        <strain evidence="1 2">DSM 22007</strain>
    </source>
</reference>
<dbReference type="AlphaFoldDB" id="A0A1H9D729"/>